<evidence type="ECO:0000259" key="5">
    <source>
        <dbReference type="PROSITE" id="PS50160"/>
    </source>
</evidence>
<proteinExistence type="inferred from homology"/>
<dbReference type="AlphaFoldDB" id="A0A366KYP9"/>
<keyword evidence="3" id="KW-0436">Ligase</keyword>
<dbReference type="CDD" id="cd07906">
    <property type="entry name" value="Adenylation_DNA_ligase_LigD_LigC"/>
    <property type="match status" value="1"/>
</dbReference>
<dbReference type="Proteomes" id="UP000252081">
    <property type="component" value="Unassembled WGS sequence"/>
</dbReference>
<protein>
    <recommendedName>
        <fullName evidence="2">DNA ligase (ATP)</fullName>
        <ecNumber evidence="2">6.5.1.1</ecNumber>
    </recommendedName>
</protein>
<dbReference type="GO" id="GO:0006310">
    <property type="term" value="P:DNA recombination"/>
    <property type="evidence" value="ECO:0007669"/>
    <property type="project" value="InterPro"/>
</dbReference>
<dbReference type="InterPro" id="IPR050191">
    <property type="entry name" value="ATP-dep_DNA_ligase"/>
</dbReference>
<dbReference type="GO" id="GO:0003910">
    <property type="term" value="F:DNA ligase (ATP) activity"/>
    <property type="evidence" value="ECO:0007669"/>
    <property type="project" value="UniProtKB-EC"/>
</dbReference>
<dbReference type="PANTHER" id="PTHR45674">
    <property type="entry name" value="DNA LIGASE 1/3 FAMILY MEMBER"/>
    <property type="match status" value="1"/>
</dbReference>
<dbReference type="Pfam" id="PF01068">
    <property type="entry name" value="DNA_ligase_A_M"/>
    <property type="match status" value="1"/>
</dbReference>
<evidence type="ECO:0000313" key="7">
    <source>
        <dbReference type="Proteomes" id="UP000252081"/>
    </source>
</evidence>
<reference evidence="6 7" key="1">
    <citation type="submission" date="2018-07" db="EMBL/GenBank/DDBJ databases">
        <title>A draft genome of a endophytic bacteria, a new species of Pedobacter.</title>
        <authorList>
            <person name="Zhang Z.D."/>
            <person name="Chen Z.J."/>
        </authorList>
    </citation>
    <scope>NUCLEOTIDE SEQUENCE [LARGE SCALE GENOMIC DNA]</scope>
    <source>
        <strain evidence="6 7">RS10</strain>
    </source>
</reference>
<evidence type="ECO:0000256" key="4">
    <source>
        <dbReference type="ARBA" id="ARBA00034003"/>
    </source>
</evidence>
<dbReference type="PROSITE" id="PS50160">
    <property type="entry name" value="DNA_LIGASE_A3"/>
    <property type="match status" value="1"/>
</dbReference>
<comment type="catalytic activity">
    <reaction evidence="4">
        <text>ATP + (deoxyribonucleotide)n-3'-hydroxyl + 5'-phospho-(deoxyribonucleotide)m = (deoxyribonucleotide)n+m + AMP + diphosphate.</text>
        <dbReference type="EC" id="6.5.1.1"/>
    </reaction>
</comment>
<dbReference type="NCBIfam" id="TIGR02779">
    <property type="entry name" value="NHEJ_ligase_lig"/>
    <property type="match status" value="1"/>
</dbReference>
<dbReference type="SUPFAM" id="SSF56091">
    <property type="entry name" value="DNA ligase/mRNA capping enzyme, catalytic domain"/>
    <property type="match status" value="1"/>
</dbReference>
<dbReference type="InterPro" id="IPR012309">
    <property type="entry name" value="DNA_ligase_ATP-dep_C"/>
</dbReference>
<accession>A0A366KYP9</accession>
<dbReference type="InterPro" id="IPR012310">
    <property type="entry name" value="DNA_ligase_ATP-dep_cent"/>
</dbReference>
<dbReference type="EC" id="6.5.1.1" evidence="2"/>
<keyword evidence="7" id="KW-1185">Reference proteome</keyword>
<dbReference type="PANTHER" id="PTHR45674:SF4">
    <property type="entry name" value="DNA LIGASE 1"/>
    <property type="match status" value="1"/>
</dbReference>
<sequence>MAGRHIFLAYRRQRLTLKLKGSESNASIPCNMSEEQNTKIGGLKSGNSQAALAQHFSPMLATLTDKPFDSLQWQYEIKWDGFRALTAIDNGQVDIISRNEKSYNARFFPLLETMKHWSIRAVIDGEIVIEKPDGSSDFASLQSWHSPQDGKLVYHVFDILDHNGQDLTMLPLSKRLEVLSSILPEDPNVRISQVLGVSGIEAFQFARTNGLEGIIAKKKDSRYYSGKRSREWLKIKVKKRQEVVICGYTIKNDSPRPFSALLLGIYFDSSLMYIGKVGTGFDEKLESTLLALFEPLKTEHAMFKVPENTGSERVDQLQSHDQKVIFLQPELVCEIEFAEITRDGFFRHPSFKGLRVDKIASTVTRELEIPLAGLLKA</sequence>
<dbReference type="SUPFAM" id="SSF50249">
    <property type="entry name" value="Nucleic acid-binding proteins"/>
    <property type="match status" value="1"/>
</dbReference>
<dbReference type="InterPro" id="IPR012340">
    <property type="entry name" value="NA-bd_OB-fold"/>
</dbReference>
<evidence type="ECO:0000256" key="1">
    <source>
        <dbReference type="ARBA" id="ARBA00007572"/>
    </source>
</evidence>
<dbReference type="Pfam" id="PF04679">
    <property type="entry name" value="DNA_ligase_A_C"/>
    <property type="match status" value="1"/>
</dbReference>
<dbReference type="EMBL" id="QNQU01000010">
    <property type="protein sequence ID" value="RBQ06757.1"/>
    <property type="molecule type" value="Genomic_DNA"/>
</dbReference>
<comment type="similarity">
    <text evidence="1">Belongs to the ATP-dependent DNA ligase family.</text>
</comment>
<name>A0A366KYP9_9SPHI</name>
<dbReference type="Gene3D" id="3.30.1490.70">
    <property type="match status" value="1"/>
</dbReference>
<organism evidence="6 7">
    <name type="scientific">Pedobacter miscanthi</name>
    <dbReference type="NCBI Taxonomy" id="2259170"/>
    <lineage>
        <taxon>Bacteria</taxon>
        <taxon>Pseudomonadati</taxon>
        <taxon>Bacteroidota</taxon>
        <taxon>Sphingobacteriia</taxon>
        <taxon>Sphingobacteriales</taxon>
        <taxon>Sphingobacteriaceae</taxon>
        <taxon>Pedobacter</taxon>
    </lineage>
</organism>
<gene>
    <name evidence="6" type="ORF">DRW42_13350</name>
</gene>
<feature type="domain" description="ATP-dependent DNA ligase family profile" evidence="5">
    <location>
        <begin position="145"/>
        <end position="280"/>
    </location>
</feature>
<evidence type="ECO:0000313" key="6">
    <source>
        <dbReference type="EMBL" id="RBQ06757.1"/>
    </source>
</evidence>
<dbReference type="GO" id="GO:0006281">
    <property type="term" value="P:DNA repair"/>
    <property type="evidence" value="ECO:0007669"/>
    <property type="project" value="InterPro"/>
</dbReference>
<dbReference type="GO" id="GO:0005524">
    <property type="term" value="F:ATP binding"/>
    <property type="evidence" value="ECO:0007669"/>
    <property type="project" value="InterPro"/>
</dbReference>
<comment type="caution">
    <text evidence="6">The sequence shown here is derived from an EMBL/GenBank/DDBJ whole genome shotgun (WGS) entry which is preliminary data.</text>
</comment>
<dbReference type="InterPro" id="IPR014146">
    <property type="entry name" value="LigD_ligase_dom"/>
</dbReference>
<evidence type="ECO:0000256" key="3">
    <source>
        <dbReference type="ARBA" id="ARBA00022598"/>
    </source>
</evidence>
<dbReference type="Gene3D" id="3.30.470.30">
    <property type="entry name" value="DNA ligase/mRNA capping enzyme"/>
    <property type="match status" value="1"/>
</dbReference>
<dbReference type="Gene3D" id="2.40.50.140">
    <property type="entry name" value="Nucleic acid-binding proteins"/>
    <property type="match status" value="1"/>
</dbReference>
<evidence type="ECO:0000256" key="2">
    <source>
        <dbReference type="ARBA" id="ARBA00012727"/>
    </source>
</evidence>
<dbReference type="CDD" id="cd07971">
    <property type="entry name" value="OBF_DNA_ligase_LigD"/>
    <property type="match status" value="1"/>
</dbReference>